<dbReference type="InterPro" id="IPR012337">
    <property type="entry name" value="RNaseH-like_sf"/>
</dbReference>
<dbReference type="Gene3D" id="3.30.420.10">
    <property type="entry name" value="Ribonuclease H-like superfamily/Ribonuclease H"/>
    <property type="match status" value="1"/>
</dbReference>
<protein>
    <recommendedName>
        <fullName evidence="2">Integrase catalytic domain-containing protein</fullName>
    </recommendedName>
</protein>
<feature type="domain" description="Integrase catalytic" evidence="2">
    <location>
        <begin position="5"/>
        <end position="190"/>
    </location>
</feature>
<organism evidence="3 4">
    <name type="scientific">Paraburkholderia steynii</name>
    <dbReference type="NCBI Taxonomy" id="1245441"/>
    <lineage>
        <taxon>Bacteria</taxon>
        <taxon>Pseudomonadati</taxon>
        <taxon>Pseudomonadota</taxon>
        <taxon>Betaproteobacteria</taxon>
        <taxon>Burkholderiales</taxon>
        <taxon>Burkholderiaceae</taxon>
        <taxon>Paraburkholderia</taxon>
    </lineage>
</organism>
<dbReference type="PROSITE" id="PS50994">
    <property type="entry name" value="INTEGRASE"/>
    <property type="match status" value="1"/>
</dbReference>
<dbReference type="InterPro" id="IPR001584">
    <property type="entry name" value="Integrase_cat-core"/>
</dbReference>
<reference evidence="3 4" key="1">
    <citation type="submission" date="2017-02" db="EMBL/GenBank/DDBJ databases">
        <title>Paraburkholderia sophoroidis sp. nov. and Paraburkholderia steynii sp. nov. rhizobial symbionts of the fynbos legume Hypocalyptus sophoroides.</title>
        <authorList>
            <person name="Steenkamp E.T."/>
            <person name="Beukes C.W."/>
            <person name="Van Zyl E."/>
            <person name="Avontuur J."/>
            <person name="Chan W.Y."/>
            <person name="Hassen A."/>
            <person name="Palmer M."/>
            <person name="Mthombeni L."/>
            <person name="Phalane F."/>
            <person name="Sereme K."/>
            <person name="Venter S.N."/>
        </authorList>
    </citation>
    <scope>NUCLEOTIDE SEQUENCE [LARGE SCALE GENOMIC DNA]</scope>
    <source>
        <strain evidence="3 4">HC1.1ba</strain>
    </source>
</reference>
<evidence type="ECO:0000259" key="2">
    <source>
        <dbReference type="PROSITE" id="PS50994"/>
    </source>
</evidence>
<proteinExistence type="predicted"/>
<sequence>MEWVFMDGHVMHVLVVDPSDGSILCRPLLVALLDLCTRSLVGYYISLLPFCATTALEAVKDMLCRDPFVEPGGEAELITPDNGKDLRSSAMVNVLRRTGMHFEPAEAYHPNGKAAMERFLSTVSMQFTHNLPGTTFSSAKDRGTYDSEGNAALTLDSVRSLFKQWVDTVYHCALHSETQRIPKLHWLELQKEFPVHHYPRKEIDAIARVPHARVISNGRVEVDYLHWKSHSLASWEQQGDRDVIVLLDDLDLEKACVYRVGDPQGYVFADPCRPAYMRGLSRYEHQEVRSRMKAAGQKDLDKVGDHTLHKARAKLWRDIQEAAGAVTRRVKRALLGSKATSVPNDEPANVPAEGSGLTGSATDVASTDSEKVETPVRVIPKYSSFDK</sequence>
<comment type="caution">
    <text evidence="3">The sequence shown here is derived from an EMBL/GenBank/DDBJ whole genome shotgun (WGS) entry which is preliminary data.</text>
</comment>
<evidence type="ECO:0000256" key="1">
    <source>
        <dbReference type="SAM" id="MobiDB-lite"/>
    </source>
</evidence>
<feature type="compositionally biased region" description="Polar residues" evidence="1">
    <location>
        <begin position="358"/>
        <end position="367"/>
    </location>
</feature>
<dbReference type="InterPro" id="IPR036397">
    <property type="entry name" value="RNaseH_sf"/>
</dbReference>
<accession>A0A4V6N9G2</accession>
<dbReference type="Proteomes" id="UP000294200">
    <property type="component" value="Unassembled WGS sequence"/>
</dbReference>
<evidence type="ECO:0000313" key="3">
    <source>
        <dbReference type="EMBL" id="TCG07188.1"/>
    </source>
</evidence>
<dbReference type="GO" id="GO:0003676">
    <property type="term" value="F:nucleic acid binding"/>
    <property type="evidence" value="ECO:0007669"/>
    <property type="project" value="InterPro"/>
</dbReference>
<name>A0A4V6N9G2_9BURK</name>
<dbReference type="EMBL" id="MWML01000075">
    <property type="protein sequence ID" value="TCG07188.1"/>
    <property type="molecule type" value="Genomic_DNA"/>
</dbReference>
<keyword evidence="4" id="KW-1185">Reference proteome</keyword>
<dbReference type="AlphaFoldDB" id="A0A4V6N9G2"/>
<feature type="region of interest" description="Disordered" evidence="1">
    <location>
        <begin position="337"/>
        <end position="387"/>
    </location>
</feature>
<dbReference type="GO" id="GO:0015074">
    <property type="term" value="P:DNA integration"/>
    <property type="evidence" value="ECO:0007669"/>
    <property type="project" value="InterPro"/>
</dbReference>
<gene>
    <name evidence="3" type="ORF">BZM27_21095</name>
</gene>
<evidence type="ECO:0000313" key="4">
    <source>
        <dbReference type="Proteomes" id="UP000294200"/>
    </source>
</evidence>
<dbReference type="SUPFAM" id="SSF53098">
    <property type="entry name" value="Ribonuclease H-like"/>
    <property type="match status" value="1"/>
</dbReference>